<sequence>MSKEEPAITFGNVHITQYKRAIGGSCGVPEKGKYPLGLSFEIVNEKTMTFEEYAEKYE</sequence>
<dbReference type="KEGG" id="eiv:EIN_132190"/>
<keyword evidence="2" id="KW-1185">Reference proteome</keyword>
<dbReference type="OrthoDB" id="24786at2759"/>
<dbReference type="Proteomes" id="UP000014680">
    <property type="component" value="Unassembled WGS sequence"/>
</dbReference>
<dbReference type="VEuPathDB" id="AmoebaDB:EIN_132190"/>
<dbReference type="AlphaFoldDB" id="A0A0A1UG23"/>
<dbReference type="GeneID" id="14893337"/>
<protein>
    <submittedName>
        <fullName evidence="1">Uncharacterized protein</fullName>
    </submittedName>
</protein>
<accession>A0A0A1UG23</accession>
<evidence type="ECO:0000313" key="1">
    <source>
        <dbReference type="EMBL" id="ELP94350.1"/>
    </source>
</evidence>
<name>A0A0A1UG23_ENTIV</name>
<evidence type="ECO:0000313" key="2">
    <source>
        <dbReference type="Proteomes" id="UP000014680"/>
    </source>
</evidence>
<proteinExistence type="predicted"/>
<reference evidence="1 2" key="1">
    <citation type="submission" date="2012-10" db="EMBL/GenBank/DDBJ databases">
        <authorList>
            <person name="Zafar N."/>
            <person name="Inman J."/>
            <person name="Hall N."/>
            <person name="Lorenzi H."/>
            <person name="Caler E."/>
        </authorList>
    </citation>
    <scope>NUCLEOTIDE SEQUENCE [LARGE SCALE GENOMIC DNA]</scope>
    <source>
        <strain evidence="1 2">IP1</strain>
    </source>
</reference>
<dbReference type="RefSeq" id="XP_004261121.1">
    <property type="nucleotide sequence ID" value="XM_004261073.1"/>
</dbReference>
<organism evidence="1 2">
    <name type="scientific">Entamoeba invadens IP1</name>
    <dbReference type="NCBI Taxonomy" id="370355"/>
    <lineage>
        <taxon>Eukaryota</taxon>
        <taxon>Amoebozoa</taxon>
        <taxon>Evosea</taxon>
        <taxon>Archamoebae</taxon>
        <taxon>Mastigamoebida</taxon>
        <taxon>Entamoebidae</taxon>
        <taxon>Entamoeba</taxon>
    </lineage>
</organism>
<feature type="non-terminal residue" evidence="1">
    <location>
        <position position="58"/>
    </location>
</feature>
<gene>
    <name evidence="1" type="ORF">EIN_132190</name>
</gene>
<dbReference type="EMBL" id="KB206244">
    <property type="protein sequence ID" value="ELP94350.1"/>
    <property type="molecule type" value="Genomic_DNA"/>
</dbReference>